<name>A0A7S9HEC2_9ALTE</name>
<evidence type="ECO:0000313" key="2">
    <source>
        <dbReference type="Proteomes" id="UP000595095"/>
    </source>
</evidence>
<accession>A0A7S9HEC2</accession>
<reference evidence="1 2" key="1">
    <citation type="submission" date="2020-11" db="EMBL/GenBank/DDBJ databases">
        <title>Complete genome sequence for Salinimonas sp. strain G2-b.</title>
        <authorList>
            <person name="Park S.-J."/>
        </authorList>
    </citation>
    <scope>NUCLEOTIDE SEQUENCE [LARGE SCALE GENOMIC DNA]</scope>
    <source>
        <strain evidence="1 2">G2-b</strain>
    </source>
</reference>
<evidence type="ECO:0000313" key="1">
    <source>
        <dbReference type="EMBL" id="QPG07191.1"/>
    </source>
</evidence>
<sequence>MYNLLQAFAQHGWQTTFLSAASDSIHQVDLTQINVNSQTVSLNCSSFDHLIESLQPQVVVFDRFMIEEQFSWRVKKVCPQALRVLNTEDLHSLRSRRQQAIKKPQAATTDFTDSMTQRELAAVLRSDLTLVISPAEYDLLSQTFGVPPQQLLYLPLLISAPPGHSVSFEERNGFVFIGNFRHAPNWDAALQLKEQLWPAIRAKMPTAQLSVYGAYPAKKVTNLHNPAQGFHVKGWVEDARAAISQHKVMLAPIRFGAGVKGKLVTAMQCATPSVTTSCGAEGIAKTSSSHGTDGQAGWPGAICDDISQMAEAAVYLHNDVTGWQHASMKCAAIVAAQFDTQTHQRNVESAVTDLVSKSEQHRSGLFLQQLLWHESLRSTQYMSQWIEAKNR</sequence>
<dbReference type="GO" id="GO:0016740">
    <property type="term" value="F:transferase activity"/>
    <property type="evidence" value="ECO:0007669"/>
    <property type="project" value="UniProtKB-KW"/>
</dbReference>
<keyword evidence="1" id="KW-0808">Transferase</keyword>
<dbReference type="Gene3D" id="3.40.50.2000">
    <property type="entry name" value="Glycogen Phosphorylase B"/>
    <property type="match status" value="1"/>
</dbReference>
<dbReference type="Pfam" id="PF13692">
    <property type="entry name" value="Glyco_trans_1_4"/>
    <property type="match status" value="1"/>
</dbReference>
<dbReference type="KEGG" id="smaa:IT774_09765"/>
<organism evidence="1 2">
    <name type="scientific">Salinimonas marina</name>
    <dbReference type="NCBI Taxonomy" id="2785918"/>
    <lineage>
        <taxon>Bacteria</taxon>
        <taxon>Pseudomonadati</taxon>
        <taxon>Pseudomonadota</taxon>
        <taxon>Gammaproteobacteria</taxon>
        <taxon>Alteromonadales</taxon>
        <taxon>Alteromonadaceae</taxon>
        <taxon>Alteromonas/Salinimonas group</taxon>
        <taxon>Salinimonas</taxon>
    </lineage>
</organism>
<dbReference type="Proteomes" id="UP000595095">
    <property type="component" value="Chromosome"/>
</dbReference>
<dbReference type="EMBL" id="CP064795">
    <property type="protein sequence ID" value="QPG07191.1"/>
    <property type="molecule type" value="Genomic_DNA"/>
</dbReference>
<proteinExistence type="predicted"/>
<dbReference type="SUPFAM" id="SSF53756">
    <property type="entry name" value="UDP-Glycosyltransferase/glycogen phosphorylase"/>
    <property type="match status" value="1"/>
</dbReference>
<gene>
    <name evidence="1" type="ORF">IT774_09765</name>
</gene>
<protein>
    <submittedName>
        <fullName evidence="1">Glycosyltransferase</fullName>
    </submittedName>
</protein>
<dbReference type="AlphaFoldDB" id="A0A7S9HEC2"/>
<keyword evidence="2" id="KW-1185">Reference proteome</keyword>